<keyword evidence="2" id="KW-0255">Endonuclease</keyword>
<feature type="domain" description="Endonuclease/exonuclease/phosphatase" evidence="1">
    <location>
        <begin position="2"/>
        <end position="273"/>
    </location>
</feature>
<dbReference type="GO" id="GO:0004519">
    <property type="term" value="F:endonuclease activity"/>
    <property type="evidence" value="ECO:0007669"/>
    <property type="project" value="UniProtKB-KW"/>
</dbReference>
<dbReference type="GO" id="GO:0004527">
    <property type="term" value="F:exonuclease activity"/>
    <property type="evidence" value="ECO:0007669"/>
    <property type="project" value="UniProtKB-KW"/>
</dbReference>
<dbReference type="EMBL" id="FQUE01000003">
    <property type="protein sequence ID" value="SHF04563.1"/>
    <property type="molecule type" value="Genomic_DNA"/>
</dbReference>
<protein>
    <submittedName>
        <fullName evidence="2">Endonuclease/Exonuclease/phosphatase family protein</fullName>
    </submittedName>
</protein>
<keyword evidence="2" id="KW-0540">Nuclease</keyword>
<proteinExistence type="predicted"/>
<dbReference type="Pfam" id="PF03372">
    <property type="entry name" value="Exo_endo_phos"/>
    <property type="match status" value="1"/>
</dbReference>
<dbReference type="STRING" id="366533.SAMN05444339_103105"/>
<evidence type="ECO:0000313" key="3">
    <source>
        <dbReference type="Proteomes" id="UP000183987"/>
    </source>
</evidence>
<reference evidence="3" key="1">
    <citation type="submission" date="2016-11" db="EMBL/GenBank/DDBJ databases">
        <authorList>
            <person name="Varghese N."/>
            <person name="Submissions S."/>
        </authorList>
    </citation>
    <scope>NUCLEOTIDE SEQUENCE [LARGE SCALE GENOMIC DNA]</scope>
    <source>
        <strain evidence="3">DSM 29326</strain>
    </source>
</reference>
<dbReference type="Gene3D" id="3.60.10.10">
    <property type="entry name" value="Endonuclease/exonuclease/phosphatase"/>
    <property type="match status" value="1"/>
</dbReference>
<keyword evidence="3" id="KW-1185">Reference proteome</keyword>
<dbReference type="AlphaFoldDB" id="A0A1M4YFY8"/>
<keyword evidence="2" id="KW-0269">Exonuclease</keyword>
<sequence>MAIVEQVAPDVLLLTDVDYDLDGEALRNLAGRMGFEHSFALAPNSGMATGLDLDGNGRIGEARDAQGWGKFSGDSGMGLLSRWPFDPDAVRDLSDLLWRDLSGAVLPKGPLWTDDIAAVQRLSTTGHWIVPVLAPGGPVDILAFSATPPVFDGPEDRNGLRNRDELRLWTQVLDGAFGPAPQDFVLLGNTNLDPFDGDGLRQAMRDVLADPRLTDPLPVSAGGMAAADPGQTGDPALDTADWPDGAPGNLRVDYVLPAATWTVTGAGVFWPAPDDPDAALAQAAGPHRLVWVDLHR</sequence>
<dbReference type="InterPro" id="IPR005135">
    <property type="entry name" value="Endo/exonuclease/phosphatase"/>
</dbReference>
<evidence type="ECO:0000313" key="2">
    <source>
        <dbReference type="EMBL" id="SHF04563.1"/>
    </source>
</evidence>
<evidence type="ECO:0000259" key="1">
    <source>
        <dbReference type="Pfam" id="PF03372"/>
    </source>
</evidence>
<dbReference type="SUPFAM" id="SSF56219">
    <property type="entry name" value="DNase I-like"/>
    <property type="match status" value="1"/>
</dbReference>
<dbReference type="Proteomes" id="UP000183987">
    <property type="component" value="Unassembled WGS sequence"/>
</dbReference>
<dbReference type="InterPro" id="IPR036691">
    <property type="entry name" value="Endo/exonu/phosph_ase_sf"/>
</dbReference>
<keyword evidence="2" id="KW-0378">Hydrolase</keyword>
<accession>A0A1M4YFY8</accession>
<organism evidence="2 3">
    <name type="scientific">Loktanella atrilutea</name>
    <dbReference type="NCBI Taxonomy" id="366533"/>
    <lineage>
        <taxon>Bacteria</taxon>
        <taxon>Pseudomonadati</taxon>
        <taxon>Pseudomonadota</taxon>
        <taxon>Alphaproteobacteria</taxon>
        <taxon>Rhodobacterales</taxon>
        <taxon>Roseobacteraceae</taxon>
        <taxon>Loktanella</taxon>
    </lineage>
</organism>
<name>A0A1M4YFY8_LOKAT</name>
<gene>
    <name evidence="2" type="ORF">SAMN05444339_103105</name>
</gene>